<evidence type="ECO:0000313" key="2">
    <source>
        <dbReference type="EMBL" id="MDT0417712.1"/>
    </source>
</evidence>
<dbReference type="Pfam" id="PF19650">
    <property type="entry name" value="DUF6153"/>
    <property type="match status" value="1"/>
</dbReference>
<feature type="region of interest" description="Disordered" evidence="1">
    <location>
        <begin position="38"/>
        <end position="72"/>
    </location>
</feature>
<dbReference type="EMBL" id="JAVRER010000031">
    <property type="protein sequence ID" value="MDT0417712.1"/>
    <property type="molecule type" value="Genomic_DNA"/>
</dbReference>
<dbReference type="AlphaFoldDB" id="A0ABD5EA94"/>
<dbReference type="Proteomes" id="UP001183607">
    <property type="component" value="Unassembled WGS sequence"/>
</dbReference>
<dbReference type="InterPro" id="IPR046151">
    <property type="entry name" value="DUF6153"/>
</dbReference>
<comment type="caution">
    <text evidence="2">The sequence shown here is derived from an EMBL/GenBank/DDBJ whole genome shotgun (WGS) entry which is preliminary data.</text>
</comment>
<evidence type="ECO:0000313" key="3">
    <source>
        <dbReference type="Proteomes" id="UP001183607"/>
    </source>
</evidence>
<sequence>MTAVSRPLRRALHGPPVLLLAVLLGLLAMHGLPGAVPHPAATRPSPSGATGHHAFAQGAHRSPAACPEESRGHLAHADATCAAAGTAGTYTPPAPGSAPLLTAPPACGAAGAVTGEGACRAPPDLSRLQLLRI</sequence>
<protein>
    <submittedName>
        <fullName evidence="2">DUF6153 family protein</fullName>
    </submittedName>
</protein>
<name>A0ABD5EA94_9ACTN</name>
<accession>A0ABD5EA94</accession>
<evidence type="ECO:0000256" key="1">
    <source>
        <dbReference type="SAM" id="MobiDB-lite"/>
    </source>
</evidence>
<dbReference type="RefSeq" id="WP_007829665.1">
    <property type="nucleotide sequence ID" value="NZ_JAVRER010000031.1"/>
</dbReference>
<organism evidence="2 3">
    <name type="scientific">Streptomyces evansiae</name>
    <dbReference type="NCBI Taxonomy" id="3075535"/>
    <lineage>
        <taxon>Bacteria</taxon>
        <taxon>Bacillati</taxon>
        <taxon>Actinomycetota</taxon>
        <taxon>Actinomycetes</taxon>
        <taxon>Kitasatosporales</taxon>
        <taxon>Streptomycetaceae</taxon>
        <taxon>Streptomyces</taxon>
    </lineage>
</organism>
<proteinExistence type="predicted"/>
<gene>
    <name evidence="2" type="ORF">RM574_19710</name>
</gene>
<reference evidence="3" key="1">
    <citation type="submission" date="2023-07" db="EMBL/GenBank/DDBJ databases">
        <title>30 novel species of actinomycetes from the DSMZ collection.</title>
        <authorList>
            <person name="Nouioui I."/>
        </authorList>
    </citation>
    <scope>NUCLEOTIDE SEQUENCE [LARGE SCALE GENOMIC DNA]</scope>
    <source>
        <strain evidence="3">DSM 41982</strain>
    </source>
</reference>